<dbReference type="PANTHER" id="PTHR48007:SF84">
    <property type="entry name" value="(WILD MALAYSIAN BANANA) HYPOTHETICAL PROTEIN"/>
    <property type="match status" value="1"/>
</dbReference>
<feature type="region of interest" description="Disordered" evidence="7">
    <location>
        <begin position="267"/>
        <end position="293"/>
    </location>
</feature>
<feature type="domain" description="Protein kinase" evidence="10">
    <location>
        <begin position="397"/>
        <end position="664"/>
    </location>
</feature>
<dbReference type="GO" id="GO:0016020">
    <property type="term" value="C:membrane"/>
    <property type="evidence" value="ECO:0007669"/>
    <property type="project" value="UniProtKB-SubCell"/>
</dbReference>
<evidence type="ECO:0000256" key="2">
    <source>
        <dbReference type="ARBA" id="ARBA00022614"/>
    </source>
</evidence>
<reference evidence="11 12" key="1">
    <citation type="journal article" date="2020" name="IScience">
        <title>Genome Sequencing of the Endangered Kingdonia uniflora (Circaeasteraceae, Ranunculales) Reveals Potential Mechanisms of Evolutionary Specialization.</title>
        <authorList>
            <person name="Sun Y."/>
            <person name="Deng T."/>
            <person name="Zhang A."/>
            <person name="Moore M.J."/>
            <person name="Landis J.B."/>
            <person name="Lin N."/>
            <person name="Zhang H."/>
            <person name="Zhang X."/>
            <person name="Huang J."/>
            <person name="Zhang X."/>
            <person name="Sun H."/>
            <person name="Wang H."/>
        </authorList>
    </citation>
    <scope>NUCLEOTIDE SEQUENCE [LARGE SCALE GENOMIC DNA]</scope>
    <source>
        <strain evidence="11">TB1705</strain>
        <tissue evidence="11">Leaf</tissue>
    </source>
</reference>
<dbReference type="InterPro" id="IPR003591">
    <property type="entry name" value="Leu-rich_rpt_typical-subtyp"/>
</dbReference>
<dbReference type="Pfam" id="PF00560">
    <property type="entry name" value="LRR_1"/>
    <property type="match status" value="1"/>
</dbReference>
<proteinExistence type="predicted"/>
<gene>
    <name evidence="11" type="ORF">GIB67_030580</name>
</gene>
<keyword evidence="2" id="KW-0433">Leucine-rich repeat</keyword>
<dbReference type="GO" id="GO:0005524">
    <property type="term" value="F:ATP binding"/>
    <property type="evidence" value="ECO:0007669"/>
    <property type="project" value="InterPro"/>
</dbReference>
<dbReference type="PRINTS" id="PR00019">
    <property type="entry name" value="LEURICHRPT"/>
</dbReference>
<dbReference type="InterPro" id="IPR001611">
    <property type="entry name" value="Leu-rich_rpt"/>
</dbReference>
<dbReference type="Pfam" id="PF13855">
    <property type="entry name" value="LRR_8"/>
    <property type="match status" value="2"/>
</dbReference>
<evidence type="ECO:0000256" key="5">
    <source>
        <dbReference type="ARBA" id="ARBA00022989"/>
    </source>
</evidence>
<dbReference type="SMART" id="SM00369">
    <property type="entry name" value="LRR_TYP"/>
    <property type="match status" value="3"/>
</dbReference>
<dbReference type="AlphaFoldDB" id="A0A7J7PBT4"/>
<evidence type="ECO:0000256" key="1">
    <source>
        <dbReference type="ARBA" id="ARBA00004370"/>
    </source>
</evidence>
<evidence type="ECO:0000256" key="8">
    <source>
        <dbReference type="SAM" id="Phobius"/>
    </source>
</evidence>
<evidence type="ECO:0000256" key="4">
    <source>
        <dbReference type="ARBA" id="ARBA00022737"/>
    </source>
</evidence>
<evidence type="ECO:0000313" key="12">
    <source>
        <dbReference type="Proteomes" id="UP000541444"/>
    </source>
</evidence>
<feature type="transmembrane region" description="Helical" evidence="8">
    <location>
        <begin position="300"/>
        <end position="325"/>
    </location>
</feature>
<dbReference type="Gene3D" id="1.10.510.10">
    <property type="entry name" value="Transferase(Phosphotransferase) domain 1"/>
    <property type="match status" value="2"/>
</dbReference>
<dbReference type="Proteomes" id="UP000541444">
    <property type="component" value="Unassembled WGS sequence"/>
</dbReference>
<evidence type="ECO:0000256" key="7">
    <source>
        <dbReference type="SAM" id="MobiDB-lite"/>
    </source>
</evidence>
<dbReference type="SUPFAM" id="SSF56112">
    <property type="entry name" value="Protein kinase-like (PK-like)"/>
    <property type="match status" value="1"/>
</dbReference>
<dbReference type="FunFam" id="3.30.200.20:FF:000466">
    <property type="entry name" value="Putative LRR receptor-like serine/threonine-protein kinase"/>
    <property type="match status" value="1"/>
</dbReference>
<keyword evidence="6 8" id="KW-0472">Membrane</keyword>
<evidence type="ECO:0000313" key="11">
    <source>
        <dbReference type="EMBL" id="KAF6176897.1"/>
    </source>
</evidence>
<sequence length="667" mass="73871">MEFFFFKLSLVLFLIIPFGASQCNTKDQDSITKAFSSVSGFNISHFKSLSNKTCPSPPITQIKLPSSNLSGIVSWVSLKTMEHLQIIDLSYNSLQGSVPGSFWLIPTLTEVNLASNKLGGGIGLFDGNSSMIRVLNLSNNRLTNYIHVSGFPKVEVLDVSRNNLKFLPSGFEVLSKLEYLNISSCNISSSLRPVSSLKSLKSLDVSNNNLSGDLTSNLSSLVGLKFLNVSLNNFTGEVGGDEFKKFGKSAFIKAGIFNVSKTPGSSVRAPSRNASVDHQIKEKPSVENRKTKNPESRRGVLVLVFAILGAVLVAAMIVCGGCCMYKRRKAGKRKRWAISNPTQLPIRFDKSGPFSFETESRTWVADIKEPTSAPVVMFEKPLLNLTFMDLIASTSHFGKESQLVEGSSGPIYRAVLPGEIHIAVKVLEKARDIDHEEAVAMFEELSKLKHPNLLPLLGYCIAGKEKLMLYEFMENGDLHRWLHELPSGELNEEDWSKDTWDYPIDEANASHRNWQTRHRIALGIARGLAYLHHGGSKPVVHGHIVTSNILLDDDFEPRIANFGLRGEDKIGGTKDDVYCFGMVLIELLTGKLGSEETVNWIRRLVKERDSVKALDPSLRLGDDSVITKMVESLRVGYFCTAESPMKRPTMQQVVGLLKDIHSASDFR</sequence>
<keyword evidence="12" id="KW-1185">Reference proteome</keyword>
<accession>A0A7J7PBT4</accession>
<comment type="subcellular location">
    <subcellularLocation>
        <location evidence="1">Membrane</location>
    </subcellularLocation>
</comment>
<dbReference type="SUPFAM" id="SSF52058">
    <property type="entry name" value="L domain-like"/>
    <property type="match status" value="1"/>
</dbReference>
<dbReference type="InterPro" id="IPR000719">
    <property type="entry name" value="Prot_kinase_dom"/>
</dbReference>
<feature type="chain" id="PRO_5029871910" description="Protein kinase domain-containing protein" evidence="9">
    <location>
        <begin position="22"/>
        <end position="667"/>
    </location>
</feature>
<keyword evidence="5 8" id="KW-1133">Transmembrane helix</keyword>
<keyword evidence="9" id="KW-0732">Signal</keyword>
<comment type="caution">
    <text evidence="11">The sequence shown here is derived from an EMBL/GenBank/DDBJ whole genome shotgun (WGS) entry which is preliminary data.</text>
</comment>
<name>A0A7J7PBT4_9MAGN</name>
<keyword evidence="3 8" id="KW-0812">Transmembrane</keyword>
<dbReference type="EMBL" id="JACGCM010000018">
    <property type="protein sequence ID" value="KAF6176897.1"/>
    <property type="molecule type" value="Genomic_DNA"/>
</dbReference>
<keyword evidence="4" id="KW-0677">Repeat</keyword>
<dbReference type="PANTHER" id="PTHR48007">
    <property type="entry name" value="LEUCINE-RICH REPEAT RECEPTOR-LIKE PROTEIN KINASE PXC1"/>
    <property type="match status" value="1"/>
</dbReference>
<dbReference type="OrthoDB" id="1394818at2759"/>
<dbReference type="InterPro" id="IPR032675">
    <property type="entry name" value="LRR_dom_sf"/>
</dbReference>
<evidence type="ECO:0000256" key="6">
    <source>
        <dbReference type="ARBA" id="ARBA00023136"/>
    </source>
</evidence>
<feature type="signal peptide" evidence="9">
    <location>
        <begin position="1"/>
        <end position="21"/>
    </location>
</feature>
<dbReference type="PROSITE" id="PS50011">
    <property type="entry name" value="PROTEIN_KINASE_DOM"/>
    <property type="match status" value="1"/>
</dbReference>
<dbReference type="InterPro" id="IPR001245">
    <property type="entry name" value="Ser-Thr/Tyr_kinase_cat_dom"/>
</dbReference>
<dbReference type="Gene3D" id="3.80.10.10">
    <property type="entry name" value="Ribonuclease Inhibitor"/>
    <property type="match status" value="2"/>
</dbReference>
<dbReference type="InterPro" id="IPR046959">
    <property type="entry name" value="PRK1-6/SRF4-like"/>
</dbReference>
<dbReference type="GO" id="GO:0004672">
    <property type="term" value="F:protein kinase activity"/>
    <property type="evidence" value="ECO:0007669"/>
    <property type="project" value="InterPro"/>
</dbReference>
<organism evidence="11 12">
    <name type="scientific">Kingdonia uniflora</name>
    <dbReference type="NCBI Taxonomy" id="39325"/>
    <lineage>
        <taxon>Eukaryota</taxon>
        <taxon>Viridiplantae</taxon>
        <taxon>Streptophyta</taxon>
        <taxon>Embryophyta</taxon>
        <taxon>Tracheophyta</taxon>
        <taxon>Spermatophyta</taxon>
        <taxon>Magnoliopsida</taxon>
        <taxon>Ranunculales</taxon>
        <taxon>Circaeasteraceae</taxon>
        <taxon>Kingdonia</taxon>
    </lineage>
</organism>
<dbReference type="Gene3D" id="3.30.200.20">
    <property type="entry name" value="Phosphorylase Kinase, domain 1"/>
    <property type="match status" value="1"/>
</dbReference>
<feature type="compositionally biased region" description="Basic and acidic residues" evidence="7">
    <location>
        <begin position="278"/>
        <end position="293"/>
    </location>
</feature>
<protein>
    <recommendedName>
        <fullName evidence="10">Protein kinase domain-containing protein</fullName>
    </recommendedName>
</protein>
<evidence type="ECO:0000256" key="9">
    <source>
        <dbReference type="SAM" id="SignalP"/>
    </source>
</evidence>
<dbReference type="InterPro" id="IPR011009">
    <property type="entry name" value="Kinase-like_dom_sf"/>
</dbReference>
<dbReference type="Pfam" id="PF07714">
    <property type="entry name" value="PK_Tyr_Ser-Thr"/>
    <property type="match status" value="1"/>
</dbReference>
<evidence type="ECO:0000259" key="10">
    <source>
        <dbReference type="PROSITE" id="PS50011"/>
    </source>
</evidence>
<evidence type="ECO:0000256" key="3">
    <source>
        <dbReference type="ARBA" id="ARBA00022692"/>
    </source>
</evidence>